<evidence type="ECO:0000313" key="22">
    <source>
        <dbReference type="EMBL" id="OJA03233.1"/>
    </source>
</evidence>
<evidence type="ECO:0000256" key="18">
    <source>
        <dbReference type="ARBA" id="ARBA00023136"/>
    </source>
</evidence>
<feature type="non-terminal residue" evidence="22">
    <location>
        <position position="214"/>
    </location>
</feature>
<keyword evidence="17" id="KW-0446">Lipid-binding</keyword>
<dbReference type="GO" id="GO:0090729">
    <property type="term" value="F:toxin activity"/>
    <property type="evidence" value="ECO:0007669"/>
    <property type="project" value="UniProtKB-KW"/>
</dbReference>
<evidence type="ECO:0000256" key="3">
    <source>
        <dbReference type="ARBA" id="ARBA00004613"/>
    </source>
</evidence>
<keyword evidence="15" id="KW-1043">Host membrane</keyword>
<keyword evidence="11" id="KW-0378">Hydrolase</keyword>
<dbReference type="Pfam" id="PF11713">
    <property type="entry name" value="Peptidase_C80"/>
    <property type="match status" value="1"/>
</dbReference>
<dbReference type="EMBL" id="MIQH01000889">
    <property type="protein sequence ID" value="OJA03233.1"/>
    <property type="molecule type" value="Genomic_DNA"/>
</dbReference>
<gene>
    <name evidence="22" type="ORF">BGC33_02420</name>
</gene>
<keyword evidence="13" id="KW-0068">Autocatalytic cleavage</keyword>
<dbReference type="PROSITE" id="PS51771">
    <property type="entry name" value="CGT_MARTX_CPD"/>
    <property type="match status" value="1"/>
</dbReference>
<evidence type="ECO:0000256" key="7">
    <source>
        <dbReference type="ARBA" id="ARBA00022670"/>
    </source>
</evidence>
<evidence type="ECO:0000256" key="4">
    <source>
        <dbReference type="ARBA" id="ARBA00022511"/>
    </source>
</evidence>
<evidence type="ECO:0000256" key="16">
    <source>
        <dbReference type="ARBA" id="ARBA00023026"/>
    </source>
</evidence>
<dbReference type="GO" id="GO:0006508">
    <property type="term" value="P:proteolysis"/>
    <property type="evidence" value="ECO:0007669"/>
    <property type="project" value="UniProtKB-KW"/>
</dbReference>
<keyword evidence="16" id="KW-0843">Virulence</keyword>
<evidence type="ECO:0000256" key="10">
    <source>
        <dbReference type="ARBA" id="ARBA00022737"/>
    </source>
</evidence>
<comment type="caution">
    <text evidence="22">The sequence shown here is derived from an EMBL/GenBank/DDBJ whole genome shotgun (WGS) entry which is preliminary data.</text>
</comment>
<keyword evidence="10" id="KW-0677">Repeat</keyword>
<dbReference type="AlphaFoldDB" id="A0A1J8PNQ8"/>
<evidence type="ECO:0000256" key="15">
    <source>
        <dbReference type="ARBA" id="ARBA00022870"/>
    </source>
</evidence>
<dbReference type="GO" id="GO:0020002">
    <property type="term" value="C:host cell plasma membrane"/>
    <property type="evidence" value="ECO:0007669"/>
    <property type="project" value="UniProtKB-SubCell"/>
</dbReference>
<dbReference type="InterPro" id="IPR038383">
    <property type="entry name" value="CPD_dom_sf"/>
</dbReference>
<dbReference type="GO" id="GO:0005576">
    <property type="term" value="C:extracellular region"/>
    <property type="evidence" value="ECO:0007669"/>
    <property type="project" value="UniProtKB-SubCell"/>
</dbReference>
<feature type="non-terminal residue" evidence="22">
    <location>
        <position position="1"/>
    </location>
</feature>
<comment type="cofactor">
    <cofactor evidence="1">
        <name>Mg(2+)</name>
        <dbReference type="ChEBI" id="CHEBI:18420"/>
    </cofactor>
</comment>
<keyword evidence="4" id="KW-1032">Host cell membrane</keyword>
<evidence type="ECO:0000256" key="5">
    <source>
        <dbReference type="ARBA" id="ARBA00022525"/>
    </source>
</evidence>
<keyword evidence="12" id="KW-0788">Thiol protease</keyword>
<keyword evidence="18" id="KW-0472">Membrane</keyword>
<keyword evidence="6" id="KW-0800">Toxin</keyword>
<sequence length="214" mass="24227">DLIFDTIEVITDDPGAQNADLQEDYMLFAEQEHWIMGDDLTFRANSLEGYNTLNLRSNGKNKHNVILRISDDSITRNAAESLYKKHPENSIIVTLDERGRLVFPRDVAFNPDDSVRLNIIGHPSDLEQVGARNLVRYTTQITEKYNMNSLQNESYLNRVALVGCESQELSKAYAKQFYTLRHLRGAVVTGRVGDMQINPDGGKTMEKGGQKIIH</sequence>
<dbReference type="GO" id="GO:0044164">
    <property type="term" value="C:host cell cytosol"/>
    <property type="evidence" value="ECO:0007669"/>
    <property type="project" value="UniProtKB-SubCell"/>
</dbReference>
<dbReference type="GO" id="GO:0046872">
    <property type="term" value="F:metal ion binding"/>
    <property type="evidence" value="ECO:0007669"/>
    <property type="project" value="UniProtKB-KW"/>
</dbReference>
<evidence type="ECO:0000256" key="13">
    <source>
        <dbReference type="ARBA" id="ARBA00022813"/>
    </source>
</evidence>
<keyword evidence="19" id="KW-1035">Host cytoplasm</keyword>
<accession>A0A1J8PNQ8</accession>
<comment type="subcellular location">
    <subcellularLocation>
        <location evidence="2">Host cell membrane</location>
    </subcellularLocation>
    <subcellularLocation>
        <location evidence="20">Host cytoplasm</location>
        <location evidence="20">Host cytosol</location>
    </subcellularLocation>
    <subcellularLocation>
        <location evidence="3">Secreted</location>
    </subcellularLocation>
</comment>
<evidence type="ECO:0000256" key="1">
    <source>
        <dbReference type="ARBA" id="ARBA00001946"/>
    </source>
</evidence>
<reference evidence="23" key="1">
    <citation type="submission" date="2016-09" db="EMBL/GenBank/DDBJ databases">
        <title>Genome Sequence of Bathymodiolus thermophilus sulfur-oxidizing gill endosymbiont.</title>
        <authorList>
            <person name="Ponnudurai R."/>
            <person name="Kleiner M."/>
            <person name="Sayavedra L."/>
            <person name="Thuermer A."/>
            <person name="Felbeck H."/>
            <person name="Schlueter R."/>
            <person name="Schweder T."/>
            <person name="Markert S."/>
        </authorList>
    </citation>
    <scope>NUCLEOTIDE SEQUENCE [LARGE SCALE GENOMIC DNA]</scope>
    <source>
        <strain evidence="23">BAT/CrabSpa'14</strain>
    </source>
</reference>
<dbReference type="GO" id="GO:0008289">
    <property type="term" value="F:lipid binding"/>
    <property type="evidence" value="ECO:0007669"/>
    <property type="project" value="UniProtKB-KW"/>
</dbReference>
<evidence type="ECO:0000259" key="21">
    <source>
        <dbReference type="PROSITE" id="PS51771"/>
    </source>
</evidence>
<evidence type="ECO:0000256" key="2">
    <source>
        <dbReference type="ARBA" id="ARBA00004165"/>
    </source>
</evidence>
<keyword evidence="5" id="KW-0964">Secreted</keyword>
<evidence type="ECO:0000313" key="23">
    <source>
        <dbReference type="Proteomes" id="UP000182798"/>
    </source>
</evidence>
<evidence type="ECO:0000256" key="17">
    <source>
        <dbReference type="ARBA" id="ARBA00023121"/>
    </source>
</evidence>
<name>A0A1J8PNQ8_9GAMM</name>
<evidence type="ECO:0000256" key="8">
    <source>
        <dbReference type="ARBA" id="ARBA00022679"/>
    </source>
</evidence>
<dbReference type="Gene3D" id="3.40.50.11050">
    <property type="match status" value="1"/>
</dbReference>
<proteinExistence type="predicted"/>
<evidence type="ECO:0000256" key="9">
    <source>
        <dbReference type="ARBA" id="ARBA00022723"/>
    </source>
</evidence>
<evidence type="ECO:0000256" key="6">
    <source>
        <dbReference type="ARBA" id="ARBA00022656"/>
    </source>
</evidence>
<keyword evidence="14" id="KW-0460">Magnesium</keyword>
<dbReference type="Proteomes" id="UP000182798">
    <property type="component" value="Unassembled WGS sequence"/>
</dbReference>
<keyword evidence="7" id="KW-0645">Protease</keyword>
<evidence type="ECO:0000256" key="12">
    <source>
        <dbReference type="ARBA" id="ARBA00022807"/>
    </source>
</evidence>
<evidence type="ECO:0000256" key="20">
    <source>
        <dbReference type="ARBA" id="ARBA00023586"/>
    </source>
</evidence>
<keyword evidence="9" id="KW-0479">Metal-binding</keyword>
<feature type="domain" description="Peptidase C80" evidence="21">
    <location>
        <begin position="52"/>
        <end position="214"/>
    </location>
</feature>
<evidence type="ECO:0000256" key="14">
    <source>
        <dbReference type="ARBA" id="ARBA00022842"/>
    </source>
</evidence>
<evidence type="ECO:0000256" key="11">
    <source>
        <dbReference type="ARBA" id="ARBA00022801"/>
    </source>
</evidence>
<dbReference type="RefSeq" id="WP_143108872.1">
    <property type="nucleotide sequence ID" value="NZ_MIQH01000889.1"/>
</dbReference>
<dbReference type="GO" id="GO:0008234">
    <property type="term" value="F:cysteine-type peptidase activity"/>
    <property type="evidence" value="ECO:0007669"/>
    <property type="project" value="UniProtKB-KW"/>
</dbReference>
<keyword evidence="8" id="KW-0808">Transferase</keyword>
<protein>
    <recommendedName>
        <fullName evidence="21">Peptidase C80 domain-containing protein</fullName>
    </recommendedName>
</protein>
<dbReference type="GO" id="GO:0016740">
    <property type="term" value="F:transferase activity"/>
    <property type="evidence" value="ECO:0007669"/>
    <property type="project" value="UniProtKB-KW"/>
</dbReference>
<dbReference type="CDD" id="cd20500">
    <property type="entry name" value="Peptidase_C80"/>
    <property type="match status" value="1"/>
</dbReference>
<evidence type="ECO:0000256" key="19">
    <source>
        <dbReference type="ARBA" id="ARBA00023200"/>
    </source>
</evidence>
<organism evidence="22 23">
    <name type="scientific">Bathymodiolus thermophilus thioautotrophic gill symbiont</name>
    <dbReference type="NCBI Taxonomy" id="2360"/>
    <lineage>
        <taxon>Bacteria</taxon>
        <taxon>Pseudomonadati</taxon>
        <taxon>Pseudomonadota</taxon>
        <taxon>Gammaproteobacteria</taxon>
        <taxon>sulfur-oxidizing symbionts</taxon>
    </lineage>
</organism>
<dbReference type="InterPro" id="IPR020974">
    <property type="entry name" value="CPD_dom"/>
</dbReference>